<name>A0ABU0DU81_9BACI</name>
<comment type="caution">
    <text evidence="3">The sequence shown here is derived from an EMBL/GenBank/DDBJ whole genome shotgun (WGS) entry which is preliminary data.</text>
</comment>
<gene>
    <name evidence="3" type="ORF">J2R98_001823</name>
</gene>
<keyword evidence="2" id="KW-0472">Membrane</keyword>
<dbReference type="RefSeq" id="WP_307068169.1">
    <property type="nucleotide sequence ID" value="NZ_JAUSUP010000004.1"/>
</dbReference>
<evidence type="ECO:0000313" key="3">
    <source>
        <dbReference type="EMBL" id="MDQ0351991.1"/>
    </source>
</evidence>
<organism evidence="3 4">
    <name type="scientific">Alkalibacillus filiformis</name>
    <dbReference type="NCBI Taxonomy" id="200990"/>
    <lineage>
        <taxon>Bacteria</taxon>
        <taxon>Bacillati</taxon>
        <taxon>Bacillota</taxon>
        <taxon>Bacilli</taxon>
        <taxon>Bacillales</taxon>
        <taxon>Bacillaceae</taxon>
        <taxon>Alkalibacillus</taxon>
    </lineage>
</organism>
<accession>A0ABU0DU81</accession>
<evidence type="ECO:0000256" key="2">
    <source>
        <dbReference type="SAM" id="Phobius"/>
    </source>
</evidence>
<keyword evidence="2" id="KW-0812">Transmembrane</keyword>
<evidence type="ECO:0000256" key="1">
    <source>
        <dbReference type="SAM" id="MobiDB-lite"/>
    </source>
</evidence>
<dbReference type="Proteomes" id="UP001236723">
    <property type="component" value="Unassembled WGS sequence"/>
</dbReference>
<evidence type="ECO:0000313" key="4">
    <source>
        <dbReference type="Proteomes" id="UP001236723"/>
    </source>
</evidence>
<keyword evidence="2" id="KW-1133">Transmembrane helix</keyword>
<sequence length="407" mass="45162">MNFNKINNNQGAVLIIVLLTVVLIMLFSTVMMNSVMTTANQNEVIEANYRATHVVEMGATFVQHTLVDYLDENGYENDESYIQELEATIIEKVDTVVIDPDHPNTSFEISEPFEFDAYDNFSRIYIVLTGYDSNYEQELTLTVNIGGSSGSSEDWEEVSSSPPPPPEDADEEYDESQTWKNNNCEDLSNSSIYLKDGGSIQCDITTQDLYVEGDFDISNNNSLTVTGNATFDDVDISGLSQLFVHGHTHFTSVLSSDNNPNSEYLSCGNSRFHEGVDYRGEFRVNMHTISDNTFSVNNGSVQFGGDALLLNGLELDNAPLHAGGDLIIEHDQQLDAASYLANIQEELTISNGDLIIVNGLGEETINPDSHYVTYEAEPPTFPECDDITIPSFGDEDDFEVILDDIQY</sequence>
<proteinExistence type="predicted"/>
<protein>
    <recommendedName>
        <fullName evidence="5">PilX N-terminal</fullName>
    </recommendedName>
</protein>
<feature type="region of interest" description="Disordered" evidence="1">
    <location>
        <begin position="145"/>
        <end position="181"/>
    </location>
</feature>
<keyword evidence="4" id="KW-1185">Reference proteome</keyword>
<dbReference type="EMBL" id="JAUSUP010000004">
    <property type="protein sequence ID" value="MDQ0351991.1"/>
    <property type="molecule type" value="Genomic_DNA"/>
</dbReference>
<evidence type="ECO:0008006" key="5">
    <source>
        <dbReference type="Google" id="ProtNLM"/>
    </source>
</evidence>
<feature type="transmembrane region" description="Helical" evidence="2">
    <location>
        <begin position="12"/>
        <end position="32"/>
    </location>
</feature>
<reference evidence="3 4" key="1">
    <citation type="submission" date="2023-07" db="EMBL/GenBank/DDBJ databases">
        <title>Genomic Encyclopedia of Type Strains, Phase IV (KMG-IV): sequencing the most valuable type-strain genomes for metagenomic binning, comparative biology and taxonomic classification.</title>
        <authorList>
            <person name="Goeker M."/>
        </authorList>
    </citation>
    <scope>NUCLEOTIDE SEQUENCE [LARGE SCALE GENOMIC DNA]</scope>
    <source>
        <strain evidence="3 4">DSM 15448</strain>
    </source>
</reference>